<keyword evidence="7 8" id="KW-0349">Heme</keyword>
<reference evidence="10" key="1">
    <citation type="submission" date="2023-03" db="EMBL/GenBank/DDBJ databases">
        <title>Massive genome expansion in bonnet fungi (Mycena s.s.) driven by repeated elements and novel gene families across ecological guilds.</title>
        <authorList>
            <consortium name="Lawrence Berkeley National Laboratory"/>
            <person name="Harder C.B."/>
            <person name="Miyauchi S."/>
            <person name="Viragh M."/>
            <person name="Kuo A."/>
            <person name="Thoen E."/>
            <person name="Andreopoulos B."/>
            <person name="Lu D."/>
            <person name="Skrede I."/>
            <person name="Drula E."/>
            <person name="Henrissat B."/>
            <person name="Morin E."/>
            <person name="Kohler A."/>
            <person name="Barry K."/>
            <person name="LaButti K."/>
            <person name="Morin E."/>
            <person name="Salamov A."/>
            <person name="Lipzen A."/>
            <person name="Mereny Z."/>
            <person name="Hegedus B."/>
            <person name="Baldrian P."/>
            <person name="Stursova M."/>
            <person name="Weitz H."/>
            <person name="Taylor A."/>
            <person name="Grigoriev I.V."/>
            <person name="Nagy L.G."/>
            <person name="Martin F."/>
            <person name="Kauserud H."/>
        </authorList>
    </citation>
    <scope>NUCLEOTIDE SEQUENCE</scope>
    <source>
        <strain evidence="10">CBHHK002</strain>
    </source>
</reference>
<dbReference type="Pfam" id="PF00067">
    <property type="entry name" value="p450"/>
    <property type="match status" value="1"/>
</dbReference>
<dbReference type="SUPFAM" id="SSF48264">
    <property type="entry name" value="Cytochrome P450"/>
    <property type="match status" value="1"/>
</dbReference>
<keyword evidence="3 7" id="KW-0479">Metal-binding</keyword>
<dbReference type="GO" id="GO:0005506">
    <property type="term" value="F:iron ion binding"/>
    <property type="evidence" value="ECO:0007669"/>
    <property type="project" value="InterPro"/>
</dbReference>
<evidence type="ECO:0000256" key="9">
    <source>
        <dbReference type="SAM" id="SignalP"/>
    </source>
</evidence>
<accession>A0AAD7EZR8</accession>
<evidence type="ECO:0000256" key="4">
    <source>
        <dbReference type="ARBA" id="ARBA00023002"/>
    </source>
</evidence>
<comment type="caution">
    <text evidence="10">The sequence shown here is derived from an EMBL/GenBank/DDBJ whole genome shotgun (WGS) entry which is preliminary data.</text>
</comment>
<protein>
    <submittedName>
        <fullName evidence="10">Cytochrome P450</fullName>
    </submittedName>
</protein>
<organism evidence="10 11">
    <name type="scientific">Mycena albidolilacea</name>
    <dbReference type="NCBI Taxonomy" id="1033008"/>
    <lineage>
        <taxon>Eukaryota</taxon>
        <taxon>Fungi</taxon>
        <taxon>Dikarya</taxon>
        <taxon>Basidiomycota</taxon>
        <taxon>Agaricomycotina</taxon>
        <taxon>Agaricomycetes</taxon>
        <taxon>Agaricomycetidae</taxon>
        <taxon>Agaricales</taxon>
        <taxon>Marasmiineae</taxon>
        <taxon>Mycenaceae</taxon>
        <taxon>Mycena</taxon>
    </lineage>
</organism>
<evidence type="ECO:0000256" key="8">
    <source>
        <dbReference type="RuleBase" id="RU000461"/>
    </source>
</evidence>
<sequence>MQFETLVAISAVLLAFLLYSTHHRTGLPRVGKGGPLGFILMALKSITSFTDLIDEGLNKYGGKAFVLPSMTGSFVLVGPENVDIIKSSDDTAINQPISINENLQTMYTMNSRIQGPHFQAGVARTDVTRAGYDFIPEVLDETRLAMSEAFALNADQKSTSVPLFHTMTHLVARITNRPILGTSLCRNKPFLQDVIQFTETLVVYAQLLLWFPKILRRPLYLLASSTFGGHKEPNRVLIPYLKSLIADREGGLESSASESPEEIANLEPLAMRILSISLRSIHTSSMFGSHAIFHLATLSEAERDDIRQEIIEAESECGYNKAPLSKMRKLDSTLRETGRFYSLASVDGTVVPSGYSIAVQLKPIHFDASVYPEPEKFDCFRFSKLRETEESVKHAFTTVENDFLLFGLGRHVCPGRFFASMVLKIMLSHLLLNYDVTLPDGAKEVPKPMLLSLLVMPNLTGRVIIKPRVGQAAQDLEL</sequence>
<dbReference type="InterPro" id="IPR002403">
    <property type="entry name" value="Cyt_P450_E_grp-IV"/>
</dbReference>
<dbReference type="CDD" id="cd11041">
    <property type="entry name" value="CYP503A1-like"/>
    <property type="match status" value="1"/>
</dbReference>
<evidence type="ECO:0000313" key="10">
    <source>
        <dbReference type="EMBL" id="KAJ7356763.1"/>
    </source>
</evidence>
<dbReference type="Gene3D" id="1.10.630.10">
    <property type="entry name" value="Cytochrome P450"/>
    <property type="match status" value="1"/>
</dbReference>
<keyword evidence="6 8" id="KW-0503">Monooxygenase</keyword>
<dbReference type="EMBL" id="JARIHO010000008">
    <property type="protein sequence ID" value="KAJ7356763.1"/>
    <property type="molecule type" value="Genomic_DNA"/>
</dbReference>
<keyword evidence="4 8" id="KW-0560">Oxidoreductase</keyword>
<dbReference type="GO" id="GO:0020037">
    <property type="term" value="F:heme binding"/>
    <property type="evidence" value="ECO:0007669"/>
    <property type="project" value="InterPro"/>
</dbReference>
<comment type="similarity">
    <text evidence="2 8">Belongs to the cytochrome P450 family.</text>
</comment>
<evidence type="ECO:0000256" key="6">
    <source>
        <dbReference type="ARBA" id="ARBA00023033"/>
    </source>
</evidence>
<gene>
    <name evidence="10" type="ORF">DFH08DRAFT_932841</name>
</gene>
<feature type="binding site" description="axial binding residue" evidence="7">
    <location>
        <position position="413"/>
    </location>
    <ligand>
        <name>heme</name>
        <dbReference type="ChEBI" id="CHEBI:30413"/>
    </ligand>
    <ligandPart>
        <name>Fe</name>
        <dbReference type="ChEBI" id="CHEBI:18248"/>
    </ligandPart>
</feature>
<dbReference type="GO" id="GO:0016705">
    <property type="term" value="F:oxidoreductase activity, acting on paired donors, with incorporation or reduction of molecular oxygen"/>
    <property type="evidence" value="ECO:0007669"/>
    <property type="project" value="InterPro"/>
</dbReference>
<evidence type="ECO:0000256" key="3">
    <source>
        <dbReference type="ARBA" id="ARBA00022723"/>
    </source>
</evidence>
<evidence type="ECO:0000256" key="2">
    <source>
        <dbReference type="ARBA" id="ARBA00010617"/>
    </source>
</evidence>
<dbReference type="PROSITE" id="PS00086">
    <property type="entry name" value="CYTOCHROME_P450"/>
    <property type="match status" value="1"/>
</dbReference>
<dbReference type="InterPro" id="IPR001128">
    <property type="entry name" value="Cyt_P450"/>
</dbReference>
<evidence type="ECO:0000256" key="7">
    <source>
        <dbReference type="PIRSR" id="PIRSR602403-1"/>
    </source>
</evidence>
<dbReference type="PRINTS" id="PR00465">
    <property type="entry name" value="EP450IV"/>
</dbReference>
<feature type="chain" id="PRO_5042209667" evidence="9">
    <location>
        <begin position="24"/>
        <end position="478"/>
    </location>
</feature>
<evidence type="ECO:0000256" key="5">
    <source>
        <dbReference type="ARBA" id="ARBA00023004"/>
    </source>
</evidence>
<dbReference type="GO" id="GO:0004497">
    <property type="term" value="F:monooxygenase activity"/>
    <property type="evidence" value="ECO:0007669"/>
    <property type="project" value="UniProtKB-KW"/>
</dbReference>
<keyword evidence="5 7" id="KW-0408">Iron</keyword>
<name>A0AAD7EZR8_9AGAR</name>
<evidence type="ECO:0000256" key="1">
    <source>
        <dbReference type="ARBA" id="ARBA00001971"/>
    </source>
</evidence>
<keyword evidence="11" id="KW-1185">Reference proteome</keyword>
<dbReference type="Proteomes" id="UP001218218">
    <property type="component" value="Unassembled WGS sequence"/>
</dbReference>
<dbReference type="InterPro" id="IPR017972">
    <property type="entry name" value="Cyt_P450_CS"/>
</dbReference>
<feature type="signal peptide" evidence="9">
    <location>
        <begin position="1"/>
        <end position="23"/>
    </location>
</feature>
<dbReference type="PANTHER" id="PTHR46206">
    <property type="entry name" value="CYTOCHROME P450"/>
    <property type="match status" value="1"/>
</dbReference>
<dbReference type="InterPro" id="IPR036396">
    <property type="entry name" value="Cyt_P450_sf"/>
</dbReference>
<dbReference type="AlphaFoldDB" id="A0AAD7EZR8"/>
<proteinExistence type="inferred from homology"/>
<dbReference type="PANTHER" id="PTHR46206:SF1">
    <property type="entry name" value="P450, PUTATIVE (EUROFUNG)-RELATED"/>
    <property type="match status" value="1"/>
</dbReference>
<keyword evidence="9" id="KW-0732">Signal</keyword>
<comment type="cofactor">
    <cofactor evidence="1 7">
        <name>heme</name>
        <dbReference type="ChEBI" id="CHEBI:30413"/>
    </cofactor>
</comment>
<evidence type="ECO:0000313" key="11">
    <source>
        <dbReference type="Proteomes" id="UP001218218"/>
    </source>
</evidence>